<protein>
    <submittedName>
        <fullName evidence="1">Cyclic-di-AMP receptor</fullName>
    </submittedName>
</protein>
<evidence type="ECO:0000313" key="1">
    <source>
        <dbReference type="EMBL" id="MDT8898769.1"/>
    </source>
</evidence>
<accession>A0ABU3NPJ6</accession>
<dbReference type="RefSeq" id="WP_315625432.1">
    <property type="nucleotide sequence ID" value="NZ_JAUHMF010000002.1"/>
</dbReference>
<dbReference type="SUPFAM" id="SSF54913">
    <property type="entry name" value="GlnB-like"/>
    <property type="match status" value="1"/>
</dbReference>
<gene>
    <name evidence="1" type="ORF">QYE77_10870</name>
</gene>
<name>A0ABU3NPJ6_9CHLR</name>
<dbReference type="InterPro" id="IPR015867">
    <property type="entry name" value="N-reg_PII/ATP_PRibTrfase_C"/>
</dbReference>
<dbReference type="PANTHER" id="PTHR38456:SF1">
    <property type="entry name" value="CYCLIC DI-AMP RECEPTOR A"/>
    <property type="match status" value="1"/>
</dbReference>
<dbReference type="Pfam" id="PF06153">
    <property type="entry name" value="CdAMP_rec"/>
    <property type="match status" value="1"/>
</dbReference>
<reference evidence="1 2" key="1">
    <citation type="submission" date="2023-07" db="EMBL/GenBank/DDBJ databases">
        <title>Novel species of Thermanaerothrix with wide hydrolytic capabilities.</title>
        <authorList>
            <person name="Zayulina K.S."/>
            <person name="Podosokorskaya O.A."/>
            <person name="Elcheninov A.G."/>
        </authorList>
    </citation>
    <scope>NUCLEOTIDE SEQUENCE [LARGE SCALE GENOMIC DNA]</scope>
    <source>
        <strain evidence="1 2">4228-RoL</strain>
    </source>
</reference>
<dbReference type="InterPro" id="IPR011322">
    <property type="entry name" value="N-reg_PII-like_a/b"/>
</dbReference>
<dbReference type="Gene3D" id="3.30.70.120">
    <property type="match status" value="1"/>
</dbReference>
<evidence type="ECO:0000313" key="2">
    <source>
        <dbReference type="Proteomes" id="UP001254165"/>
    </source>
</evidence>
<dbReference type="InterPro" id="IPR010375">
    <property type="entry name" value="CdAMP_rec"/>
</dbReference>
<sequence length="89" mass="9711">MMKMIIAIVRDVDNDPVSRALTTAGFGVTCIASTGGFLRRGKSTLLVGVEAERVEAALEVIRKALTPPTEPGEQRAVIFVLPIERFEHF</sequence>
<keyword evidence="2" id="KW-1185">Reference proteome</keyword>
<dbReference type="EMBL" id="JAUHMF010000002">
    <property type="protein sequence ID" value="MDT8898769.1"/>
    <property type="molecule type" value="Genomic_DNA"/>
</dbReference>
<dbReference type="PANTHER" id="PTHR38456">
    <property type="entry name" value="CYCLIC DI-AMP RECEPTOR A"/>
    <property type="match status" value="1"/>
</dbReference>
<organism evidence="1 2">
    <name type="scientific">Thermanaerothrix solaris</name>
    <dbReference type="NCBI Taxonomy" id="3058434"/>
    <lineage>
        <taxon>Bacteria</taxon>
        <taxon>Bacillati</taxon>
        <taxon>Chloroflexota</taxon>
        <taxon>Anaerolineae</taxon>
        <taxon>Anaerolineales</taxon>
        <taxon>Anaerolineaceae</taxon>
        <taxon>Thermanaerothrix</taxon>
    </lineage>
</organism>
<dbReference type="Proteomes" id="UP001254165">
    <property type="component" value="Unassembled WGS sequence"/>
</dbReference>
<comment type="caution">
    <text evidence="1">The sequence shown here is derived from an EMBL/GenBank/DDBJ whole genome shotgun (WGS) entry which is preliminary data.</text>
</comment>
<keyword evidence="1" id="KW-0675">Receptor</keyword>
<proteinExistence type="predicted"/>